<protein>
    <submittedName>
        <fullName evidence="1">Uncharacterized protein</fullName>
    </submittedName>
</protein>
<dbReference type="EMBL" id="CAKLBY020000067">
    <property type="protein sequence ID" value="CAK7923170.1"/>
    <property type="molecule type" value="Genomic_DNA"/>
</dbReference>
<organism evidence="1 2">
    <name type="scientific">Peronospora matthiolae</name>
    <dbReference type="NCBI Taxonomy" id="2874970"/>
    <lineage>
        <taxon>Eukaryota</taxon>
        <taxon>Sar</taxon>
        <taxon>Stramenopiles</taxon>
        <taxon>Oomycota</taxon>
        <taxon>Peronosporomycetes</taxon>
        <taxon>Peronosporales</taxon>
        <taxon>Peronosporaceae</taxon>
        <taxon>Peronospora</taxon>
    </lineage>
</organism>
<evidence type="ECO:0000313" key="2">
    <source>
        <dbReference type="Proteomes" id="UP001162060"/>
    </source>
</evidence>
<evidence type="ECO:0000313" key="1">
    <source>
        <dbReference type="EMBL" id="CAK7923170.1"/>
    </source>
</evidence>
<proteinExistence type="predicted"/>
<accession>A0AAV1TLD1</accession>
<reference evidence="1" key="1">
    <citation type="submission" date="2024-01" db="EMBL/GenBank/DDBJ databases">
        <authorList>
            <person name="Webb A."/>
        </authorList>
    </citation>
    <scope>NUCLEOTIDE SEQUENCE</scope>
    <source>
        <strain evidence="1">Pm1</strain>
    </source>
</reference>
<gene>
    <name evidence="1" type="ORF">PM001_LOCUS8320</name>
</gene>
<dbReference type="Proteomes" id="UP001162060">
    <property type="component" value="Unassembled WGS sequence"/>
</dbReference>
<comment type="caution">
    <text evidence="1">The sequence shown here is derived from an EMBL/GenBank/DDBJ whole genome shotgun (WGS) entry which is preliminary data.</text>
</comment>
<sequence length="212" mass="23766">MGSMGLDESGIDLDGTWWIRKWVEPRRRLQLRQWSLLLRDDRRRCPLEGLNASVESVGKLCLQTRTDHVLSRKLKPVPHYSERLLNSVASGRAAGIPAGRCIRRRLVAALSYHQLHVHDSRCQDTVSQSHAIDRSWQPGAAPPPSSVCHRARAAFFLRSSALIECQRCEATSDIEAKRFLESYHHLLSSQPASQLVSLQPTRALSASATRTG</sequence>
<name>A0AAV1TLD1_9STRA</name>
<dbReference type="AlphaFoldDB" id="A0AAV1TLD1"/>